<proteinExistence type="predicted"/>
<comment type="caution">
    <text evidence="2">The sequence shown here is derived from an EMBL/GenBank/DDBJ whole genome shotgun (WGS) entry which is preliminary data.</text>
</comment>
<organism evidence="2 3">
    <name type="scientific">Fusarium austroafricanum</name>
    <dbReference type="NCBI Taxonomy" id="2364996"/>
    <lineage>
        <taxon>Eukaryota</taxon>
        <taxon>Fungi</taxon>
        <taxon>Dikarya</taxon>
        <taxon>Ascomycota</taxon>
        <taxon>Pezizomycotina</taxon>
        <taxon>Sordariomycetes</taxon>
        <taxon>Hypocreomycetidae</taxon>
        <taxon>Hypocreales</taxon>
        <taxon>Nectriaceae</taxon>
        <taxon>Fusarium</taxon>
        <taxon>Fusarium concolor species complex</taxon>
    </lineage>
</organism>
<gene>
    <name evidence="2" type="ORF">F53441_13347</name>
</gene>
<keyword evidence="3" id="KW-1185">Reference proteome</keyword>
<accession>A0A8H4JSI0</accession>
<name>A0A8H4JSI0_9HYPO</name>
<evidence type="ECO:0000313" key="2">
    <source>
        <dbReference type="EMBL" id="KAF4435983.1"/>
    </source>
</evidence>
<dbReference type="AlphaFoldDB" id="A0A8H4JSI0"/>
<dbReference type="OrthoDB" id="5088056at2759"/>
<feature type="region of interest" description="Disordered" evidence="1">
    <location>
        <begin position="1"/>
        <end position="26"/>
    </location>
</feature>
<dbReference type="EMBL" id="JAADJG010000826">
    <property type="protein sequence ID" value="KAF4435983.1"/>
    <property type="molecule type" value="Genomic_DNA"/>
</dbReference>
<feature type="compositionally biased region" description="Polar residues" evidence="1">
    <location>
        <begin position="12"/>
        <end position="26"/>
    </location>
</feature>
<sequence>MSGQHPIRPEQGSYSQFQAITSQSRPPYSRDKVILAKLRESIPQNESQWQQARHLHSYITEENALQKTRDILENRITKQDLRHFISIASCCVDWHLGRKQEAYKNFKIQISSATELTIQRYMASVRGMVRAMDTLFLRGLRHRVFEATLLYSRIGPSFLPYYTKETEEFNSCFPAFSYIQPEIQASLPLTPVFIVKYRYPEHSFEDICKALCTEVLDEDAYATFISVLETGRPIPIVLSLPVEAPHAALSVSRCQYESVGDDPEFAAGPSNDIQFVGMFALPRNFPLVYKVFSTSDTVQKLVEELSHQISRENPQEVPNTPLSELQWTAHYDPVVNQVIGDLIEQNILPQQPFQRYKSFYQHEPGSIAVSSGWLKIILPSALDQEACWVSISGPTVEKQNIIWDNQVGLILGSGMLFSTSHRILYYSVSIPHSSRSTDR</sequence>
<dbReference type="Proteomes" id="UP000605986">
    <property type="component" value="Unassembled WGS sequence"/>
</dbReference>
<protein>
    <submittedName>
        <fullName evidence="2">Uncharacterized protein</fullName>
    </submittedName>
</protein>
<evidence type="ECO:0000256" key="1">
    <source>
        <dbReference type="SAM" id="MobiDB-lite"/>
    </source>
</evidence>
<evidence type="ECO:0000313" key="3">
    <source>
        <dbReference type="Proteomes" id="UP000605986"/>
    </source>
</evidence>
<reference evidence="2" key="1">
    <citation type="submission" date="2020-01" db="EMBL/GenBank/DDBJ databases">
        <title>Identification and distribution of gene clusters putatively required for synthesis of sphingolipid metabolism inhibitors in phylogenetically diverse species of the filamentous fungus Fusarium.</title>
        <authorList>
            <person name="Kim H.-S."/>
            <person name="Busman M."/>
            <person name="Brown D.W."/>
            <person name="Divon H."/>
            <person name="Uhlig S."/>
            <person name="Proctor R.H."/>
        </authorList>
    </citation>
    <scope>NUCLEOTIDE SEQUENCE</scope>
    <source>
        <strain evidence="2">NRRL 53441</strain>
    </source>
</reference>